<evidence type="ECO:0000256" key="2">
    <source>
        <dbReference type="ARBA" id="ARBA00022737"/>
    </source>
</evidence>
<dbReference type="EMBL" id="JAKZEL010000015">
    <property type="protein sequence ID" value="KAI4536758.1"/>
    <property type="molecule type" value="Genomic_DNA"/>
</dbReference>
<dbReference type="InterPro" id="IPR050694">
    <property type="entry name" value="LRRC14/PRAME"/>
</dbReference>
<name>A0AAD4Y721_OVIAM</name>
<evidence type="ECO:0000313" key="4">
    <source>
        <dbReference type="Proteomes" id="UP001214576"/>
    </source>
</evidence>
<dbReference type="AlphaFoldDB" id="A0AAD4Y721"/>
<dbReference type="GO" id="GO:0005737">
    <property type="term" value="C:cytoplasm"/>
    <property type="evidence" value="ECO:0007669"/>
    <property type="project" value="TreeGrafter"/>
</dbReference>
<evidence type="ECO:0000313" key="3">
    <source>
        <dbReference type="EMBL" id="KAI4536758.1"/>
    </source>
</evidence>
<sequence>MHLLRDDDLAFSALEQLPVELFPPLFTEAFNGRHTEILKAMVQAWPFVCLPLGGLIDLPHMGPLQAVLEALDVLFVQKVCSRRCKLRVLDLRDTGHNFWSMWSGASTHRVKMSAQNPSRLLDLAGKHLLREDALAFSALEDLPTELFPPLFMEAFHARHIESLKAMVQAWPFVRLPLGGLIDMPHMGPLQAVLEALDGLLAQKVYSRRCKLRVLDLRNTGQNFWRMWSGASSYECSSSRMAPVAEQSSTAKWHLAPLKIFIDLCLKKRTLDNFFTYLLRWVEQRKASVHLCCKKLMIVSMPMENIVKVLSMVQLDCIQEVQVNCIWHLSTLATFASLLGKMSNLQRLCLSPIHLSAFMKQEQDHLVQITSQFLRLGHLQDLHLDSPSFLEGFLDQMLRCLKSPLNNLSITNCWLTESDLTHLSQSPNISQLKGLDLSGVTMTDFRPELLHILLEKAEATLQELDLDLCGIQDSQLEAILPALSRCSQLRMGRETTVMGMTDLRRMLCSLAYSQDSIKRRVRMSARNPPRLVNLAAMSLLRDEALAICSLEYLPMELYPPLFMAAFSLRRSETLMAMVQAWPFARLPLGGLMKKPHQETLEAVLDGLDVLLAQEVYPRKCKLQVLDLRNTGQDFWNMWSGDKSHVSSSSLMASVAKNMSRTKHSLAPLEMSAVEEQDYQALLQFTFQTLRLQYLWDICMKAPPFLEGRLNQMFSCLRSPLDHLAITNCRLTESDLTHLSQCPNIHQLKGLDLSGVTMTDFSPKILCILLEQVAATLQELNLEQCGITESQLESILPALSCCSQLRTFSLCGNVLSMAIMEKLLSHTTGLINLSDEFYPAPQESYSPHGALHLGRLAQLRDKLIKIMRDLGHPRAIWLSSSPCPHWSNKTFYPEEPFLYHCCMSA</sequence>
<dbReference type="Gene3D" id="3.80.10.10">
    <property type="entry name" value="Ribonuclease Inhibitor"/>
    <property type="match status" value="2"/>
</dbReference>
<dbReference type="PANTHER" id="PTHR14224:SF12">
    <property type="entry name" value="PRAME NUCLEAR RECEPTOR TRANSCRIPTIONAL REGULATOR"/>
    <property type="match status" value="1"/>
</dbReference>
<keyword evidence="4" id="KW-1185">Reference proteome</keyword>
<keyword evidence="1" id="KW-0433">Leucine-rich repeat</keyword>
<organism evidence="3 4">
    <name type="scientific">Ovis ammon polii</name>
    <dbReference type="NCBI Taxonomy" id="230172"/>
    <lineage>
        <taxon>Eukaryota</taxon>
        <taxon>Metazoa</taxon>
        <taxon>Chordata</taxon>
        <taxon>Craniata</taxon>
        <taxon>Vertebrata</taxon>
        <taxon>Euteleostomi</taxon>
        <taxon>Mammalia</taxon>
        <taxon>Eutheria</taxon>
        <taxon>Laurasiatheria</taxon>
        <taxon>Artiodactyla</taxon>
        <taxon>Ruminantia</taxon>
        <taxon>Pecora</taxon>
        <taxon>Bovidae</taxon>
        <taxon>Caprinae</taxon>
        <taxon>Ovis</taxon>
    </lineage>
</organism>
<dbReference type="FunFam" id="3.80.10.10:FF:000794">
    <property type="entry name" value="Similar to preferentially-expressed antigen in melanoma-like 3"/>
    <property type="match status" value="1"/>
</dbReference>
<proteinExistence type="predicted"/>
<dbReference type="Proteomes" id="UP001214576">
    <property type="component" value="Unassembled WGS sequence"/>
</dbReference>
<protein>
    <submittedName>
        <fullName evidence="3">Uncharacterized protein</fullName>
    </submittedName>
</protein>
<accession>A0AAD4Y721</accession>
<keyword evidence="2" id="KW-0677">Repeat</keyword>
<gene>
    <name evidence="3" type="ORF">MG293_012961</name>
</gene>
<dbReference type="FunFam" id="3.80.10.10:FF:000435">
    <property type="entry name" value="Uncharacterized protein"/>
    <property type="match status" value="1"/>
</dbReference>
<dbReference type="SUPFAM" id="SSF52047">
    <property type="entry name" value="RNI-like"/>
    <property type="match status" value="2"/>
</dbReference>
<evidence type="ECO:0000256" key="1">
    <source>
        <dbReference type="ARBA" id="ARBA00022614"/>
    </source>
</evidence>
<dbReference type="InterPro" id="IPR032675">
    <property type="entry name" value="LRR_dom_sf"/>
</dbReference>
<reference evidence="3" key="1">
    <citation type="submission" date="2022-03" db="EMBL/GenBank/DDBJ databases">
        <title>Genomic analyses of argali, domestic sheep and their hybrids provide insights into chromosomal evolution, heterosis and genetic basis of agronomic traits.</title>
        <authorList>
            <person name="Li M."/>
        </authorList>
    </citation>
    <scope>NUCLEOTIDE SEQUENCE</scope>
    <source>
        <strain evidence="3">CAU-MHL-2022a</strain>
        <tissue evidence="3">Skin</tissue>
    </source>
</reference>
<dbReference type="PANTHER" id="PTHR14224">
    <property type="entry name" value="SIMILAR TO PREFERENTIALLY EXPRESSED ANTIGEN IN MELANOMA-LIKE 3"/>
    <property type="match status" value="1"/>
</dbReference>
<comment type="caution">
    <text evidence="3">The sequence shown here is derived from an EMBL/GenBank/DDBJ whole genome shotgun (WGS) entry which is preliminary data.</text>
</comment>